<comment type="subunit">
    <text evidence="5">Homodimer.</text>
</comment>
<feature type="binding site" evidence="5">
    <location>
        <position position="82"/>
    </location>
    <ligand>
        <name>3-dehydroquinate</name>
        <dbReference type="ChEBI" id="CHEBI:32364"/>
    </ligand>
</feature>
<organism evidence="6 7">
    <name type="scientific">Clostridium novyi A str. 4552</name>
    <dbReference type="NCBI Taxonomy" id="1444289"/>
    <lineage>
        <taxon>Bacteria</taxon>
        <taxon>Bacillati</taxon>
        <taxon>Bacillota</taxon>
        <taxon>Clostridia</taxon>
        <taxon>Eubacteriales</taxon>
        <taxon>Clostridiaceae</taxon>
        <taxon>Clostridium</taxon>
    </lineage>
</organism>
<dbReference type="FunFam" id="3.20.20.70:FF:000047">
    <property type="entry name" value="3-dehydroquinate dehydratase"/>
    <property type="match status" value="1"/>
</dbReference>
<accession>A0A0A0I7P9</accession>
<reference evidence="6 7" key="1">
    <citation type="submission" date="2014-01" db="EMBL/GenBank/DDBJ databases">
        <title>Plasmidome dynamics in the species complex Clostridium novyi sensu lato converts strains of independent lineages into distinctly different pathogens.</title>
        <authorList>
            <person name="Skarin H."/>
            <person name="Segerman B."/>
        </authorList>
    </citation>
    <scope>NUCLEOTIDE SEQUENCE [LARGE SCALE GENOMIC DNA]</scope>
    <source>
        <strain evidence="6 7">4552</strain>
    </source>
</reference>
<gene>
    <name evidence="5" type="primary">aroD</name>
    <name evidence="6" type="ORF">Z968_05320</name>
</gene>
<evidence type="ECO:0000313" key="6">
    <source>
        <dbReference type="EMBL" id="KGM96912.1"/>
    </source>
</evidence>
<keyword evidence="5" id="KW-0028">Amino-acid biosynthesis</keyword>
<dbReference type="SUPFAM" id="SSF51569">
    <property type="entry name" value="Aldolase"/>
    <property type="match status" value="1"/>
</dbReference>
<feature type="binding site" evidence="5">
    <location>
        <position position="213"/>
    </location>
    <ligand>
        <name>3-dehydroquinate</name>
        <dbReference type="ChEBI" id="CHEBI:32364"/>
    </ligand>
</feature>
<dbReference type="PANTHER" id="PTHR43699">
    <property type="entry name" value="3-DEHYDROQUINATE DEHYDRATASE"/>
    <property type="match status" value="1"/>
</dbReference>
<dbReference type="EMBL" id="JENJ01000017">
    <property type="protein sequence ID" value="KGM96912.1"/>
    <property type="molecule type" value="Genomic_DNA"/>
</dbReference>
<feature type="binding site" evidence="5">
    <location>
        <position position="232"/>
    </location>
    <ligand>
        <name>3-dehydroquinate</name>
        <dbReference type="ChEBI" id="CHEBI:32364"/>
    </ligand>
</feature>
<dbReference type="RefSeq" id="WP_039254298.1">
    <property type="nucleotide sequence ID" value="NZ_JENJ01000017.1"/>
</dbReference>
<dbReference type="PANTHER" id="PTHR43699:SF1">
    <property type="entry name" value="3-DEHYDROQUINATE DEHYDRATASE"/>
    <property type="match status" value="1"/>
</dbReference>
<dbReference type="CDD" id="cd00502">
    <property type="entry name" value="DHQase_I"/>
    <property type="match status" value="1"/>
</dbReference>
<dbReference type="OrthoDB" id="9813659at2"/>
<dbReference type="GO" id="GO:0008652">
    <property type="term" value="P:amino acid biosynthetic process"/>
    <property type="evidence" value="ECO:0007669"/>
    <property type="project" value="UniProtKB-KW"/>
</dbReference>
<name>A0A0A0I7P9_CLONO</name>
<evidence type="ECO:0000256" key="3">
    <source>
        <dbReference type="ARBA" id="ARBA00023239"/>
    </source>
</evidence>
<dbReference type="GO" id="GO:0009073">
    <property type="term" value="P:aromatic amino acid family biosynthetic process"/>
    <property type="evidence" value="ECO:0007669"/>
    <property type="project" value="UniProtKB-KW"/>
</dbReference>
<feature type="active site" description="Proton donor/acceptor" evidence="5">
    <location>
        <position position="143"/>
    </location>
</feature>
<dbReference type="InterPro" id="IPR001381">
    <property type="entry name" value="DHquinase_I"/>
</dbReference>
<dbReference type="GO" id="GO:0046279">
    <property type="term" value="P:3,4-dihydroxybenzoate biosynthetic process"/>
    <property type="evidence" value="ECO:0007669"/>
    <property type="project" value="TreeGrafter"/>
</dbReference>
<dbReference type="EC" id="4.2.1.10" evidence="5"/>
<comment type="similarity">
    <text evidence="5">Belongs to the type-I 3-dehydroquinase family.</text>
</comment>
<dbReference type="UniPathway" id="UPA00053">
    <property type="reaction ID" value="UER00086"/>
</dbReference>
<comment type="pathway">
    <text evidence="5">Metabolic intermediate biosynthesis; chorismate biosynthesis; chorismate from D-erythrose 4-phosphate and phosphoenolpyruvate: step 3/7.</text>
</comment>
<keyword evidence="4 5" id="KW-0704">Schiff base</keyword>
<proteinExistence type="inferred from homology"/>
<dbReference type="Proteomes" id="UP000030012">
    <property type="component" value="Unassembled WGS sequence"/>
</dbReference>
<evidence type="ECO:0000256" key="4">
    <source>
        <dbReference type="ARBA" id="ARBA00023270"/>
    </source>
</evidence>
<sequence>MKTVNIRGVILGEGMPKVCTPLVGRSLKELKEEINLLKNIDCDLVEFRADFFNDIENIQKVKEVLLETREVLKEKPILFTFRSYKEGGEREVSDKFYFKLNKEIIKTKLIDAIDIELFNEEESILELIKIAHDEDVKVIMSNHDFEKTPPKEEMISRLVKMQELGADVTKIAVMPRSSSDVLILLEATNEMKTKYAECPFITMSMKGLGMISRISGEIFGSAVTFGAAKRESAPGQINVKELKGVLHLIHRQL</sequence>
<comment type="caution">
    <text evidence="5">Lacks conserved residue(s) required for the propagation of feature annotation.</text>
</comment>
<evidence type="ECO:0000256" key="1">
    <source>
        <dbReference type="ARBA" id="ARBA00001864"/>
    </source>
</evidence>
<keyword evidence="2 5" id="KW-0057">Aromatic amino acid biosynthesis</keyword>
<feature type="active site" description="Schiff-base intermediate with substrate" evidence="5">
    <location>
        <position position="170"/>
    </location>
</feature>
<comment type="function">
    <text evidence="5">Involved in the third step of the chorismate pathway, which leads to the biosynthesis of aromatic amino acids. Catalyzes the cis-dehydration of 3-dehydroquinate (DHQ) and introduces the first double bond of the aromatic ring to yield 3-dehydroshikimate.</text>
</comment>
<dbReference type="NCBIfam" id="TIGR01093">
    <property type="entry name" value="aroD"/>
    <property type="match status" value="1"/>
</dbReference>
<dbReference type="InterPro" id="IPR050146">
    <property type="entry name" value="Type-I_3-dehydroquinase"/>
</dbReference>
<dbReference type="Pfam" id="PF01487">
    <property type="entry name" value="DHquinase_I"/>
    <property type="match status" value="1"/>
</dbReference>
<dbReference type="GO" id="GO:0003855">
    <property type="term" value="F:3-dehydroquinate dehydratase activity"/>
    <property type="evidence" value="ECO:0007669"/>
    <property type="project" value="UniProtKB-UniRule"/>
</dbReference>
<dbReference type="AlphaFoldDB" id="A0A0A0I7P9"/>
<dbReference type="InterPro" id="IPR013785">
    <property type="entry name" value="Aldolase_TIM"/>
</dbReference>
<evidence type="ECO:0000256" key="5">
    <source>
        <dbReference type="HAMAP-Rule" id="MF_00214"/>
    </source>
</evidence>
<dbReference type="Gene3D" id="3.20.20.70">
    <property type="entry name" value="Aldolase class I"/>
    <property type="match status" value="1"/>
</dbReference>
<dbReference type="GO" id="GO:0009423">
    <property type="term" value="P:chorismate biosynthetic process"/>
    <property type="evidence" value="ECO:0007669"/>
    <property type="project" value="UniProtKB-UniRule"/>
</dbReference>
<evidence type="ECO:0000256" key="2">
    <source>
        <dbReference type="ARBA" id="ARBA00023141"/>
    </source>
</evidence>
<evidence type="ECO:0000313" key="7">
    <source>
        <dbReference type="Proteomes" id="UP000030012"/>
    </source>
</evidence>
<protein>
    <recommendedName>
        <fullName evidence="5">3-dehydroquinate dehydratase</fullName>
        <shortName evidence="5">3-dehydroquinase</shortName>
        <ecNumber evidence="5">4.2.1.10</ecNumber>
    </recommendedName>
    <alternativeName>
        <fullName evidence="5">Type I DHQase</fullName>
    </alternativeName>
    <alternativeName>
        <fullName evidence="5">Type I dehydroquinase</fullName>
        <shortName evidence="5">DHQ1</shortName>
    </alternativeName>
</protein>
<feature type="binding site" evidence="5">
    <location>
        <begin position="46"/>
        <end position="48"/>
    </location>
    <ligand>
        <name>3-dehydroquinate</name>
        <dbReference type="ChEBI" id="CHEBI:32364"/>
    </ligand>
</feature>
<keyword evidence="3 5" id="KW-0456">Lyase</keyword>
<dbReference type="InterPro" id="IPR018508">
    <property type="entry name" value="3-dehydroquinate_DH_AS"/>
</dbReference>
<dbReference type="HAMAP" id="MF_00214">
    <property type="entry name" value="AroD"/>
    <property type="match status" value="1"/>
</dbReference>
<feature type="binding site" evidence="5">
    <location>
        <position position="236"/>
    </location>
    <ligand>
        <name>3-dehydroquinate</name>
        <dbReference type="ChEBI" id="CHEBI:32364"/>
    </ligand>
</feature>
<comment type="caution">
    <text evidence="6">The sequence shown here is derived from an EMBL/GenBank/DDBJ whole genome shotgun (WGS) entry which is preliminary data.</text>
</comment>
<comment type="catalytic activity">
    <reaction evidence="1 5">
        <text>3-dehydroquinate = 3-dehydroshikimate + H2O</text>
        <dbReference type="Rhea" id="RHEA:21096"/>
        <dbReference type="ChEBI" id="CHEBI:15377"/>
        <dbReference type="ChEBI" id="CHEBI:16630"/>
        <dbReference type="ChEBI" id="CHEBI:32364"/>
        <dbReference type="EC" id="4.2.1.10"/>
    </reaction>
</comment>
<dbReference type="PROSITE" id="PS01028">
    <property type="entry name" value="DEHYDROQUINASE_I"/>
    <property type="match status" value="1"/>
</dbReference>